<evidence type="ECO:0000256" key="1">
    <source>
        <dbReference type="SAM" id="MobiDB-lite"/>
    </source>
</evidence>
<evidence type="ECO:0008006" key="4">
    <source>
        <dbReference type="Google" id="ProtNLM"/>
    </source>
</evidence>
<protein>
    <recommendedName>
        <fullName evidence="4">DUF2116 family Zn-ribbon domain-containing protein</fullName>
    </recommendedName>
</protein>
<dbReference type="AlphaFoldDB" id="A0A6A7NAR8"/>
<name>A0A6A7NAR8_9BURK</name>
<gene>
    <name evidence="2" type="ORF">GEV02_29290</name>
</gene>
<organism evidence="2 3">
    <name type="scientific">Rugamonas aquatica</name>
    <dbReference type="NCBI Taxonomy" id="2743357"/>
    <lineage>
        <taxon>Bacteria</taxon>
        <taxon>Pseudomonadati</taxon>
        <taxon>Pseudomonadota</taxon>
        <taxon>Betaproteobacteria</taxon>
        <taxon>Burkholderiales</taxon>
        <taxon>Oxalobacteraceae</taxon>
        <taxon>Telluria group</taxon>
        <taxon>Rugamonas</taxon>
    </lineage>
</organism>
<reference evidence="2 3" key="1">
    <citation type="submission" date="2019-10" db="EMBL/GenBank/DDBJ databases">
        <title>Two novel species isolated from a subtropical stream in China.</title>
        <authorList>
            <person name="Lu H."/>
        </authorList>
    </citation>
    <scope>NUCLEOTIDE SEQUENCE [LARGE SCALE GENOMIC DNA]</scope>
    <source>
        <strain evidence="2 3">FT29W</strain>
    </source>
</reference>
<dbReference type="Proteomes" id="UP000440498">
    <property type="component" value="Unassembled WGS sequence"/>
</dbReference>
<evidence type="ECO:0000313" key="2">
    <source>
        <dbReference type="EMBL" id="MQA42239.1"/>
    </source>
</evidence>
<feature type="region of interest" description="Disordered" evidence="1">
    <location>
        <begin position="1"/>
        <end position="33"/>
    </location>
</feature>
<dbReference type="RefSeq" id="WP_235923042.1">
    <property type="nucleotide sequence ID" value="NZ_WHUG01000019.1"/>
</dbReference>
<sequence length="66" mass="7313">MEPTQESVPGDGAAPADPAAPAPVRTRQTLPPKGACWYCDKPLDNVRRFCDKECADAFDEEKEYTR</sequence>
<evidence type="ECO:0000313" key="3">
    <source>
        <dbReference type="Proteomes" id="UP000440498"/>
    </source>
</evidence>
<comment type="caution">
    <text evidence="2">The sequence shown here is derived from an EMBL/GenBank/DDBJ whole genome shotgun (WGS) entry which is preliminary data.</text>
</comment>
<feature type="compositionally biased region" description="Low complexity" evidence="1">
    <location>
        <begin position="9"/>
        <end position="23"/>
    </location>
</feature>
<keyword evidence="3" id="KW-1185">Reference proteome</keyword>
<proteinExistence type="predicted"/>
<accession>A0A6A7NAR8</accession>
<dbReference type="EMBL" id="WHUG01000019">
    <property type="protein sequence ID" value="MQA42239.1"/>
    <property type="molecule type" value="Genomic_DNA"/>
</dbReference>